<organism evidence="3 4">
    <name type="scientific">Actinoplanes cyaneus</name>
    <dbReference type="NCBI Taxonomy" id="52696"/>
    <lineage>
        <taxon>Bacteria</taxon>
        <taxon>Bacillati</taxon>
        <taxon>Actinomycetota</taxon>
        <taxon>Actinomycetes</taxon>
        <taxon>Micromonosporales</taxon>
        <taxon>Micromonosporaceae</taxon>
        <taxon>Actinoplanes</taxon>
    </lineage>
</organism>
<evidence type="ECO:0008006" key="5">
    <source>
        <dbReference type="Google" id="ProtNLM"/>
    </source>
</evidence>
<sequence length="169" mass="17710">MRPGRTGWCSSATAGSSTTPAAAPTRIRCWPRSRPDERPGAGPPAFARRRPRRDERPPSGGALATTVGLIRSETARDLRTLTAAGARRRTRRALTASTAGALALAGALLGAAGAYLALLAWHHRDAQWLTPVPLTNLAAILAGLPLLAYLGAWVLAGREPATLARPALE</sequence>
<keyword evidence="2" id="KW-0472">Membrane</keyword>
<comment type="caution">
    <text evidence="3">The sequence shown here is derived from an EMBL/GenBank/DDBJ whole genome shotgun (WGS) entry which is preliminary data.</text>
</comment>
<gene>
    <name evidence="3" type="ORF">Acy02nite_57900</name>
</gene>
<reference evidence="3" key="1">
    <citation type="submission" date="2021-01" db="EMBL/GenBank/DDBJ databases">
        <title>Whole genome shotgun sequence of Actinoplanes cyaneus NBRC 14990.</title>
        <authorList>
            <person name="Komaki H."/>
            <person name="Tamura T."/>
        </authorList>
    </citation>
    <scope>NUCLEOTIDE SEQUENCE</scope>
    <source>
        <strain evidence="3">NBRC 14990</strain>
    </source>
</reference>
<keyword evidence="2" id="KW-0812">Transmembrane</keyword>
<dbReference type="AlphaFoldDB" id="A0A919M9U7"/>
<feature type="transmembrane region" description="Helical" evidence="2">
    <location>
        <begin position="137"/>
        <end position="156"/>
    </location>
</feature>
<feature type="region of interest" description="Disordered" evidence="1">
    <location>
        <begin position="1"/>
        <end position="63"/>
    </location>
</feature>
<name>A0A919M9U7_9ACTN</name>
<dbReference type="EMBL" id="BOMH01000041">
    <property type="protein sequence ID" value="GID67909.1"/>
    <property type="molecule type" value="Genomic_DNA"/>
</dbReference>
<evidence type="ECO:0000313" key="3">
    <source>
        <dbReference type="EMBL" id="GID67909.1"/>
    </source>
</evidence>
<evidence type="ECO:0000313" key="4">
    <source>
        <dbReference type="Proteomes" id="UP000619479"/>
    </source>
</evidence>
<evidence type="ECO:0000256" key="1">
    <source>
        <dbReference type="SAM" id="MobiDB-lite"/>
    </source>
</evidence>
<evidence type="ECO:0000256" key="2">
    <source>
        <dbReference type="SAM" id="Phobius"/>
    </source>
</evidence>
<protein>
    <recommendedName>
        <fullName evidence="5">FtsX-like permease family protein</fullName>
    </recommendedName>
</protein>
<keyword evidence="2" id="KW-1133">Transmembrane helix</keyword>
<feature type="compositionally biased region" description="Low complexity" evidence="1">
    <location>
        <begin position="10"/>
        <end position="25"/>
    </location>
</feature>
<dbReference type="Proteomes" id="UP000619479">
    <property type="component" value="Unassembled WGS sequence"/>
</dbReference>
<proteinExistence type="predicted"/>
<dbReference type="GO" id="GO:0005886">
    <property type="term" value="C:plasma membrane"/>
    <property type="evidence" value="ECO:0007669"/>
    <property type="project" value="UniProtKB-SubCell"/>
</dbReference>
<keyword evidence="4" id="KW-1185">Reference proteome</keyword>
<accession>A0A919M9U7</accession>
<feature type="transmembrane region" description="Helical" evidence="2">
    <location>
        <begin position="93"/>
        <end position="117"/>
    </location>
</feature>